<proteinExistence type="predicted"/>
<accession>A0A0A9BZX5</accession>
<sequence>MVNVWWEIMAYALVHLRAGFSKPFASQKTCV</sequence>
<protein>
    <submittedName>
        <fullName evidence="1">Uncharacterized protein</fullName>
    </submittedName>
</protein>
<dbReference type="EMBL" id="GBRH01233063">
    <property type="protein sequence ID" value="JAD64832.1"/>
    <property type="molecule type" value="Transcribed_RNA"/>
</dbReference>
<reference evidence="1" key="1">
    <citation type="submission" date="2014-09" db="EMBL/GenBank/DDBJ databases">
        <authorList>
            <person name="Magalhaes I.L.F."/>
            <person name="Oliveira U."/>
            <person name="Santos F.R."/>
            <person name="Vidigal T.H.D.A."/>
            <person name="Brescovit A.D."/>
            <person name="Santos A.J."/>
        </authorList>
    </citation>
    <scope>NUCLEOTIDE SEQUENCE</scope>
    <source>
        <tissue evidence="1">Shoot tissue taken approximately 20 cm above the soil surface</tissue>
    </source>
</reference>
<organism evidence="1">
    <name type="scientific">Arundo donax</name>
    <name type="common">Giant reed</name>
    <name type="synonym">Donax arundinaceus</name>
    <dbReference type="NCBI Taxonomy" id="35708"/>
    <lineage>
        <taxon>Eukaryota</taxon>
        <taxon>Viridiplantae</taxon>
        <taxon>Streptophyta</taxon>
        <taxon>Embryophyta</taxon>
        <taxon>Tracheophyta</taxon>
        <taxon>Spermatophyta</taxon>
        <taxon>Magnoliopsida</taxon>
        <taxon>Liliopsida</taxon>
        <taxon>Poales</taxon>
        <taxon>Poaceae</taxon>
        <taxon>PACMAD clade</taxon>
        <taxon>Arundinoideae</taxon>
        <taxon>Arundineae</taxon>
        <taxon>Arundo</taxon>
    </lineage>
</organism>
<name>A0A0A9BZX5_ARUDO</name>
<dbReference type="AlphaFoldDB" id="A0A0A9BZX5"/>
<reference evidence="1" key="2">
    <citation type="journal article" date="2015" name="Data Brief">
        <title>Shoot transcriptome of the giant reed, Arundo donax.</title>
        <authorList>
            <person name="Barrero R.A."/>
            <person name="Guerrero F.D."/>
            <person name="Moolhuijzen P."/>
            <person name="Goolsby J.A."/>
            <person name="Tidwell J."/>
            <person name="Bellgard S.E."/>
            <person name="Bellgard M.I."/>
        </authorList>
    </citation>
    <scope>NUCLEOTIDE SEQUENCE</scope>
    <source>
        <tissue evidence="1">Shoot tissue taken approximately 20 cm above the soil surface</tissue>
    </source>
</reference>
<evidence type="ECO:0000313" key="1">
    <source>
        <dbReference type="EMBL" id="JAD64832.1"/>
    </source>
</evidence>